<dbReference type="GO" id="GO:0005524">
    <property type="term" value="F:ATP binding"/>
    <property type="evidence" value="ECO:0007669"/>
    <property type="project" value="UniProtKB-KW"/>
</dbReference>
<protein>
    <submittedName>
        <fullName evidence="3">ATP-binding protein</fullName>
    </submittedName>
</protein>
<proteinExistence type="predicted"/>
<dbReference type="InterPro" id="IPR050896">
    <property type="entry name" value="Mito_lipid_metab_GTPase"/>
</dbReference>
<evidence type="ECO:0000313" key="4">
    <source>
        <dbReference type="Proteomes" id="UP000032261"/>
    </source>
</evidence>
<dbReference type="PANTHER" id="PTHR46434:SF1">
    <property type="entry name" value="GENETIC INTERACTOR OF PROHIBITINS 3, MITOCHONDRIAL"/>
    <property type="match status" value="1"/>
</dbReference>
<keyword evidence="3" id="KW-0067">ATP-binding</keyword>
<evidence type="ECO:0000313" key="3">
    <source>
        <dbReference type="EMBL" id="AJQ45401.1"/>
    </source>
</evidence>
<dbReference type="HOGENOM" id="CLU_017878_0_2_14"/>
<name>A0A0C5RC11_9BACT</name>
<keyword evidence="3" id="KW-0547">Nucleotide-binding</keyword>
<dbReference type="InterPro" id="IPR027417">
    <property type="entry name" value="P-loop_NTPase"/>
</dbReference>
<dbReference type="Pfam" id="PF21516">
    <property type="entry name" value="YqeH-like_C"/>
    <property type="match status" value="1"/>
</dbReference>
<dbReference type="EMBL" id="CP009770">
    <property type="protein sequence ID" value="AJQ45401.1"/>
    <property type="molecule type" value="Genomic_DNA"/>
</dbReference>
<dbReference type="AlphaFoldDB" id="A0A0C5RC11"/>
<feature type="domain" description="NOA1/YqeH-like C-terminal" evidence="2">
    <location>
        <begin position="266"/>
        <end position="354"/>
    </location>
</feature>
<dbReference type="RefSeq" id="WP_208894814.1">
    <property type="nucleotide sequence ID" value="NZ_CP009770.1"/>
</dbReference>
<evidence type="ECO:0000259" key="1">
    <source>
        <dbReference type="Pfam" id="PF03193"/>
    </source>
</evidence>
<dbReference type="Proteomes" id="UP000032261">
    <property type="component" value="Chromosome"/>
</dbReference>
<dbReference type="GO" id="GO:0005525">
    <property type="term" value="F:GTP binding"/>
    <property type="evidence" value="ECO:0007669"/>
    <property type="project" value="InterPro"/>
</dbReference>
<organism evidence="3 4">
    <name type="scientific">Ureaplasma diversum</name>
    <dbReference type="NCBI Taxonomy" id="42094"/>
    <lineage>
        <taxon>Bacteria</taxon>
        <taxon>Bacillati</taxon>
        <taxon>Mycoplasmatota</taxon>
        <taxon>Mycoplasmoidales</taxon>
        <taxon>Mycoplasmoidaceae</taxon>
        <taxon>Ureaplasma</taxon>
    </lineage>
</organism>
<dbReference type="NCBIfam" id="TIGR03597">
    <property type="entry name" value="GTPase_YqeH"/>
    <property type="match status" value="1"/>
</dbReference>
<dbReference type="InterPro" id="IPR019988">
    <property type="entry name" value="GTP-bd_ribosome_bgen_YqeH"/>
</dbReference>
<evidence type="ECO:0000259" key="2">
    <source>
        <dbReference type="Pfam" id="PF21516"/>
    </source>
</evidence>
<feature type="domain" description="EngC GTPase" evidence="1">
    <location>
        <begin position="74"/>
        <end position="215"/>
    </location>
</feature>
<dbReference type="Pfam" id="PF03193">
    <property type="entry name" value="RsgA_GTPase"/>
    <property type="match status" value="1"/>
</dbReference>
<sequence>MYRKCIGCGAYLVNDPNSLGYTPKLLEDTKYCARCFKLKNYNQVDNLAHIDLDHSVTKVIENIDFSNLKIFMVLDILDLEHTIIDELLAYEQQIVFLINKIDLLPAKYNADLIHANVKTILANHGFKHSEILYCSTKNKTSLKRIYDEIENATKHKQKSIFFGKSNVGKSSLINALLTLNKQDPTLTVSSFTNTTLHLNKVMINKNTILDSPGISFISNILNYINPKDNKYVMVSYDSKFVNYQLEPKQSLLVSGLVGIMYLEGERTTITLYLSNELDIRRSKLENFEKNWANRSNLAKYQYLDDCTNFKDYEFNLDPNKKNNINIAGLGLLVINAKASKIKIRVYEKVGVKLASAAII</sequence>
<accession>A0A0C5RC11</accession>
<gene>
    <name evidence="3" type="ORF">JM47_02315</name>
</gene>
<dbReference type="KEGG" id="ude:JM47_02315"/>
<dbReference type="InterPro" id="IPR048422">
    <property type="entry name" value="NOA1/YqeH-like_C"/>
</dbReference>
<reference evidence="3 4" key="1">
    <citation type="journal article" date="2015" name="Genome Announc.">
        <title>Genome Sequence of Ureaplasma diversum Strain ATCC 49782.</title>
        <authorList>
            <person name="Marques L.M."/>
            <person name="Guimaraes A.M."/>
            <person name="Martins H.B."/>
            <person name="Rezende I.S."/>
            <person name="Barbosa M.S."/>
            <person name="Campos G.B."/>
            <person name="do Nascimento N.C."/>
            <person name="Dos Santos A.P."/>
            <person name="Amorim A.T."/>
            <person name="Santos V.M."/>
            <person name="Messick J.B."/>
            <person name="Timenetsky J."/>
        </authorList>
    </citation>
    <scope>NUCLEOTIDE SEQUENCE [LARGE SCALE GENOMIC DNA]</scope>
    <source>
        <strain evidence="3 4">ATCC 49782</strain>
    </source>
</reference>
<dbReference type="Gene3D" id="3.40.50.300">
    <property type="entry name" value="P-loop containing nucleotide triphosphate hydrolases"/>
    <property type="match status" value="1"/>
</dbReference>
<dbReference type="GO" id="GO:0003924">
    <property type="term" value="F:GTPase activity"/>
    <property type="evidence" value="ECO:0007669"/>
    <property type="project" value="InterPro"/>
</dbReference>
<dbReference type="SUPFAM" id="SSF52540">
    <property type="entry name" value="P-loop containing nucleoside triphosphate hydrolases"/>
    <property type="match status" value="1"/>
</dbReference>
<dbReference type="InterPro" id="IPR010914">
    <property type="entry name" value="RsgA_GTPase_dom"/>
</dbReference>
<dbReference type="PANTHER" id="PTHR46434">
    <property type="entry name" value="GENETIC INTERACTOR OF PROHIBITINS 3, MITOCHONDRIAL"/>
    <property type="match status" value="1"/>
</dbReference>
<dbReference type="PATRIC" id="fig|42094.4.peg.457"/>
<dbReference type="STRING" id="42094.JM47_02315"/>